<keyword evidence="2" id="KW-1185">Reference proteome</keyword>
<evidence type="ECO:0000313" key="2">
    <source>
        <dbReference type="Proteomes" id="UP001153678"/>
    </source>
</evidence>
<organism evidence="1 2">
    <name type="scientific">Funneliformis geosporum</name>
    <dbReference type="NCBI Taxonomy" id="1117311"/>
    <lineage>
        <taxon>Eukaryota</taxon>
        <taxon>Fungi</taxon>
        <taxon>Fungi incertae sedis</taxon>
        <taxon>Mucoromycota</taxon>
        <taxon>Glomeromycotina</taxon>
        <taxon>Glomeromycetes</taxon>
        <taxon>Glomerales</taxon>
        <taxon>Glomeraceae</taxon>
        <taxon>Funneliformis</taxon>
    </lineage>
</organism>
<gene>
    <name evidence="1" type="ORF">FWILDA_LOCUS11665</name>
</gene>
<dbReference type="Proteomes" id="UP001153678">
    <property type="component" value="Unassembled WGS sequence"/>
</dbReference>
<sequence length="871" mass="99644">MDANIINIYDLPRPLSNIIIKHVGINQDWMVVKIIPFKIHVFCKETLKEIWKFPFDPIDICQDFLYDSINSYSTSEKSNVNMSFLVLTKDGSIWKIQSNVQRNKRTFDSHQSNENTSPMQSRQIRKNNVFDSNYSQKISHLSNNGYYNLFTTPPIFTAGSECLIFSKEGLCSLFPCNLFNDNGILLGKKDGEIGFLSLKDGIVSEYNLFVPIDNTEEVYLYALSSYDTDLLITGYSSGILSFHYFFKGNVESDIFTSLNESIQAIYTLHLKQDEETRLGSSLFRPKPKLSTVHNTLLIVGVFCPEPSSFLNRLVVTAGEGRIIVINFDRNMFSDVGSFDGILYALTVGGRLIRSQFSVTSDQTPKQMMSVEQLKEEIHKQTIIIKELTSKQVALDKLNAELNPAIIVRNEVIHELQRVHQKRETDQQLDENNLPLIVEYFPIIMPISMNGSVTQRIFLRIRLTSRIGIQWSKWWSLLVTMTHHKTIGSSNHENDKQESLCYSVSLLDMTSAWERDIEINLRFLQFPIMIKLALCFAPPTPIDHTNEIQYQPQATYFPLVNLQYDILDFINPCPQHILQRLQQERHFTMYPSLPDFITPFDGNFFATKGDLRKFIEKLMSKPNEEFRPYADFISSLNINSTFIKFFLRSGDISEVIDLEKGNNGYDGAWKRCLSVLLGENVETEKLQEIIKSVDYAVFTTSMSLEPVILNLKKVDLIECSNGVPVDSTPVEIRITCRTAEVLLLVEAALLSRLQDFCVDNPPTSSESSVSSSMKSNVTINNNKSVQPITSVDLTSQLNIIKEDYKNLINMLEDQPNEMNSTDNKEEATIEGNLGDWNKLEMVANRLENRIVDIFKIVRKELEKHWISGVVEM</sequence>
<evidence type="ECO:0000313" key="1">
    <source>
        <dbReference type="EMBL" id="CAI2184613.1"/>
    </source>
</evidence>
<reference evidence="1" key="1">
    <citation type="submission" date="2022-08" db="EMBL/GenBank/DDBJ databases">
        <authorList>
            <person name="Kallberg Y."/>
            <person name="Tangrot J."/>
            <person name="Rosling A."/>
        </authorList>
    </citation>
    <scope>NUCLEOTIDE SEQUENCE</scope>
    <source>
        <strain evidence="1">Wild A</strain>
    </source>
</reference>
<dbReference type="EMBL" id="CAMKVN010003395">
    <property type="protein sequence ID" value="CAI2184613.1"/>
    <property type="molecule type" value="Genomic_DNA"/>
</dbReference>
<comment type="caution">
    <text evidence="1">The sequence shown here is derived from an EMBL/GenBank/DDBJ whole genome shotgun (WGS) entry which is preliminary data.</text>
</comment>
<protein>
    <submittedName>
        <fullName evidence="1">19532_t:CDS:1</fullName>
    </submittedName>
</protein>
<accession>A0A9W4SVA9</accession>
<name>A0A9W4SVA9_9GLOM</name>
<dbReference type="AlphaFoldDB" id="A0A9W4SVA9"/>
<dbReference type="OrthoDB" id="2392308at2759"/>
<proteinExistence type="predicted"/>